<reference evidence="2" key="1">
    <citation type="journal article" date="2019" name="Int. J. Syst. Evol. Microbiol.">
        <title>The Global Catalogue of Microorganisms (GCM) 10K type strain sequencing project: providing services to taxonomists for standard genome sequencing and annotation.</title>
        <authorList>
            <consortium name="The Broad Institute Genomics Platform"/>
            <consortium name="The Broad Institute Genome Sequencing Center for Infectious Disease"/>
            <person name="Wu L."/>
            <person name="Ma J."/>
        </authorList>
    </citation>
    <scope>NUCLEOTIDE SEQUENCE [LARGE SCALE GENOMIC DNA]</scope>
    <source>
        <strain evidence="2">TBRC 1276</strain>
    </source>
</reference>
<gene>
    <name evidence="1" type="ORF">ACFOY2_40180</name>
</gene>
<protein>
    <submittedName>
        <fullName evidence="1">Uncharacterized protein</fullName>
    </submittedName>
</protein>
<dbReference type="RefSeq" id="WP_379533361.1">
    <property type="nucleotide sequence ID" value="NZ_JBHSBI010000028.1"/>
</dbReference>
<evidence type="ECO:0000313" key="2">
    <source>
        <dbReference type="Proteomes" id="UP001595851"/>
    </source>
</evidence>
<dbReference type="EMBL" id="JBHSBI010000028">
    <property type="protein sequence ID" value="MFC4013502.1"/>
    <property type="molecule type" value="Genomic_DNA"/>
</dbReference>
<sequence>MVNHDRGQGRESESANDFRNATQGLISSLQSGLHVIEEGVNSPNFSQAACEEGLIEAFRAYSEAYERLTGNNLLQASNMSSSNNSATSKSGGSGGNFISILSRIDYFVEDFEGLVSEGRESYRRMNSATTPGEARSEVSDAADAIYEILHENGDQVPFPFPAGIPISGIIYFLKIDEPMLRDPHDWPSRPFGVAEGEEDDLLFAHRDVFMPSGNPGEQ</sequence>
<evidence type="ECO:0000313" key="1">
    <source>
        <dbReference type="EMBL" id="MFC4013502.1"/>
    </source>
</evidence>
<name>A0ABV8GHT2_9ACTN</name>
<dbReference type="Proteomes" id="UP001595851">
    <property type="component" value="Unassembled WGS sequence"/>
</dbReference>
<accession>A0ABV8GHT2</accession>
<proteinExistence type="predicted"/>
<organism evidence="1 2">
    <name type="scientific">Nonomuraea purpurea</name>
    <dbReference type="NCBI Taxonomy" id="1849276"/>
    <lineage>
        <taxon>Bacteria</taxon>
        <taxon>Bacillati</taxon>
        <taxon>Actinomycetota</taxon>
        <taxon>Actinomycetes</taxon>
        <taxon>Streptosporangiales</taxon>
        <taxon>Streptosporangiaceae</taxon>
        <taxon>Nonomuraea</taxon>
    </lineage>
</organism>
<comment type="caution">
    <text evidence="1">The sequence shown here is derived from an EMBL/GenBank/DDBJ whole genome shotgun (WGS) entry which is preliminary data.</text>
</comment>
<keyword evidence="2" id="KW-1185">Reference proteome</keyword>